<gene>
    <name evidence="1" type="ORF">HTZ84_21105</name>
</gene>
<evidence type="ECO:0000313" key="2">
    <source>
        <dbReference type="Proteomes" id="UP001016761"/>
    </source>
</evidence>
<protein>
    <submittedName>
        <fullName evidence="1">Uncharacterized protein</fullName>
    </submittedName>
</protein>
<reference evidence="1 2" key="1">
    <citation type="submission" date="2020-06" db="EMBL/GenBank/DDBJ databases">
        <title>Haloterrigena sp. nov., an extremely halophilic archaeon isolated from a saline sediment.</title>
        <authorList>
            <person name="Liu B.-B."/>
        </authorList>
    </citation>
    <scope>NUCLEOTIDE SEQUENCE [LARGE SCALE GENOMIC DNA]</scope>
    <source>
        <strain evidence="1 2">SYSU A558-1</strain>
    </source>
</reference>
<keyword evidence="2" id="KW-1185">Reference proteome</keyword>
<comment type="caution">
    <text evidence="1">The sequence shown here is derived from an EMBL/GenBank/DDBJ whole genome shotgun (WGS) entry which is preliminary data.</text>
</comment>
<organism evidence="1 2">
    <name type="scientific">Haloterrigena gelatinilytica</name>
    <dbReference type="NCBI Taxonomy" id="2741724"/>
    <lineage>
        <taxon>Archaea</taxon>
        <taxon>Methanobacteriati</taxon>
        <taxon>Methanobacteriota</taxon>
        <taxon>Stenosarchaea group</taxon>
        <taxon>Halobacteria</taxon>
        <taxon>Halobacteriales</taxon>
        <taxon>Natrialbaceae</taxon>
        <taxon>Haloterrigena</taxon>
    </lineage>
</organism>
<dbReference type="RefSeq" id="WP_174682475.1">
    <property type="nucleotide sequence ID" value="NZ_JABUQZ010000001.1"/>
</dbReference>
<sequence>MRYEGGHYGHHEGTVIQRTDYWDQKGILYTACKSCDEVLYKHPAYDLLEQWLNRSEKE</sequence>
<dbReference type="EMBL" id="JABUQZ010000001">
    <property type="protein sequence ID" value="NUC74764.1"/>
    <property type="molecule type" value="Genomic_DNA"/>
</dbReference>
<proteinExistence type="predicted"/>
<accession>A0ABX2LHY7</accession>
<dbReference type="Proteomes" id="UP001016761">
    <property type="component" value="Unassembled WGS sequence"/>
</dbReference>
<name>A0ABX2LHY7_9EURY</name>
<evidence type="ECO:0000313" key="1">
    <source>
        <dbReference type="EMBL" id="NUC74764.1"/>
    </source>
</evidence>